<evidence type="ECO:0000256" key="1">
    <source>
        <dbReference type="ARBA" id="ARBA00001946"/>
    </source>
</evidence>
<dbReference type="InterPro" id="IPR033749">
    <property type="entry name" value="Polyprenyl_synt_CS"/>
</dbReference>
<evidence type="ECO:0008006" key="8">
    <source>
        <dbReference type="Google" id="ProtNLM"/>
    </source>
</evidence>
<dbReference type="AlphaFoldDB" id="A0A7J3ZJZ8"/>
<organism evidence="7">
    <name type="scientific">Fervidicoccus fontis</name>
    <dbReference type="NCBI Taxonomy" id="683846"/>
    <lineage>
        <taxon>Archaea</taxon>
        <taxon>Thermoproteota</taxon>
        <taxon>Thermoprotei</taxon>
        <taxon>Fervidicoccales</taxon>
        <taxon>Fervidicoccaceae</taxon>
        <taxon>Fervidicoccus</taxon>
    </lineage>
</organism>
<keyword evidence="3 6" id="KW-0808">Transferase</keyword>
<dbReference type="PANTHER" id="PTHR12001">
    <property type="entry name" value="GERANYLGERANYL PYROPHOSPHATE SYNTHASE"/>
    <property type="match status" value="1"/>
</dbReference>
<dbReference type="SUPFAM" id="SSF48576">
    <property type="entry name" value="Terpenoid synthases"/>
    <property type="match status" value="1"/>
</dbReference>
<name>A0A7J3ZJZ8_9CREN</name>
<dbReference type="Gene3D" id="1.10.600.10">
    <property type="entry name" value="Farnesyl Diphosphate Synthase"/>
    <property type="match status" value="1"/>
</dbReference>
<dbReference type="InterPro" id="IPR000092">
    <property type="entry name" value="Polyprenyl_synt"/>
</dbReference>
<dbReference type="EMBL" id="DRZC01000028">
    <property type="protein sequence ID" value="HHQ80212.1"/>
    <property type="molecule type" value="Genomic_DNA"/>
</dbReference>
<comment type="caution">
    <text evidence="7">The sequence shown here is derived from an EMBL/GenBank/DDBJ whole genome shotgun (WGS) entry which is preliminary data.</text>
</comment>
<accession>A0A7J3ZJZ8</accession>
<evidence type="ECO:0000256" key="4">
    <source>
        <dbReference type="ARBA" id="ARBA00022723"/>
    </source>
</evidence>
<dbReference type="PANTHER" id="PTHR12001:SF85">
    <property type="entry name" value="SHORT CHAIN ISOPRENYL DIPHOSPHATE SYNTHASE"/>
    <property type="match status" value="1"/>
</dbReference>
<proteinExistence type="inferred from homology"/>
<comment type="cofactor">
    <cofactor evidence="1">
        <name>Mg(2+)</name>
        <dbReference type="ChEBI" id="CHEBI:18420"/>
    </cofactor>
</comment>
<sequence>MHRTRNSSAIERLLEAQLMKARMAIEAGIERFLNENIEARVLDVANYIVSGGKRFRGALALLVSDLLNGNRELAISSAIAIELVHASSLAIDDIIDLDYCRRGGPSAWVAHGVSKTVLVSNLLIPHAQMLVEPLGELAVHEVIDSWLRITKGEILDVFEENAPYEDVVVLKTSSLFQLALALGCLSANRPELIPVLKEYGRILGMAYQVADDIVDFHNIEKKGWREALSLKKFVKWLGLSNADGEEKATVLRVGKDRLKGLVELATDVALAIEAKELGSYLAVLPYFMVSRMLEEGGLDLGF</sequence>
<protein>
    <recommendedName>
        <fullName evidence="8">Polyprenyl synthetase family protein</fullName>
    </recommendedName>
</protein>
<evidence type="ECO:0000256" key="6">
    <source>
        <dbReference type="RuleBase" id="RU004466"/>
    </source>
</evidence>
<dbReference type="GO" id="GO:0046872">
    <property type="term" value="F:metal ion binding"/>
    <property type="evidence" value="ECO:0007669"/>
    <property type="project" value="UniProtKB-KW"/>
</dbReference>
<dbReference type="InterPro" id="IPR008949">
    <property type="entry name" value="Isoprenoid_synthase_dom_sf"/>
</dbReference>
<evidence type="ECO:0000256" key="2">
    <source>
        <dbReference type="ARBA" id="ARBA00006706"/>
    </source>
</evidence>
<dbReference type="Pfam" id="PF00348">
    <property type="entry name" value="polyprenyl_synt"/>
    <property type="match status" value="1"/>
</dbReference>
<comment type="similarity">
    <text evidence="2 6">Belongs to the FPP/GGPP synthase family.</text>
</comment>
<reference evidence="7" key="1">
    <citation type="journal article" date="2020" name="mSystems">
        <title>Genome- and Community-Level Interaction Insights into Carbon Utilization and Element Cycling Functions of Hydrothermarchaeota in Hydrothermal Sediment.</title>
        <authorList>
            <person name="Zhou Z."/>
            <person name="Liu Y."/>
            <person name="Xu W."/>
            <person name="Pan J."/>
            <person name="Luo Z.H."/>
            <person name="Li M."/>
        </authorList>
    </citation>
    <scope>NUCLEOTIDE SEQUENCE [LARGE SCALE GENOMIC DNA]</scope>
    <source>
        <strain evidence="7">SpSt-1116</strain>
    </source>
</reference>
<keyword evidence="4" id="KW-0479">Metal-binding</keyword>
<dbReference type="PROSITE" id="PS00444">
    <property type="entry name" value="POLYPRENYL_SYNTHASE_2"/>
    <property type="match status" value="1"/>
</dbReference>
<dbReference type="SFLD" id="SFLDS00005">
    <property type="entry name" value="Isoprenoid_Synthase_Type_I"/>
    <property type="match status" value="1"/>
</dbReference>
<gene>
    <name evidence="7" type="ORF">ENM78_01935</name>
</gene>
<keyword evidence="5" id="KW-0460">Magnesium</keyword>
<evidence type="ECO:0000256" key="3">
    <source>
        <dbReference type="ARBA" id="ARBA00022679"/>
    </source>
</evidence>
<evidence type="ECO:0000313" key="7">
    <source>
        <dbReference type="EMBL" id="HHQ80212.1"/>
    </source>
</evidence>
<dbReference type="GO" id="GO:0004659">
    <property type="term" value="F:prenyltransferase activity"/>
    <property type="evidence" value="ECO:0007669"/>
    <property type="project" value="InterPro"/>
</dbReference>
<dbReference type="CDD" id="cd00867">
    <property type="entry name" value="Trans_IPPS"/>
    <property type="match status" value="1"/>
</dbReference>
<evidence type="ECO:0000256" key="5">
    <source>
        <dbReference type="ARBA" id="ARBA00022842"/>
    </source>
</evidence>
<dbReference type="GO" id="GO:0008299">
    <property type="term" value="P:isoprenoid biosynthetic process"/>
    <property type="evidence" value="ECO:0007669"/>
    <property type="project" value="InterPro"/>
</dbReference>